<evidence type="ECO:0000313" key="1">
    <source>
        <dbReference type="EMBL" id="JAD46429.1"/>
    </source>
</evidence>
<organism evidence="1">
    <name type="scientific">Arundo donax</name>
    <name type="common">Giant reed</name>
    <name type="synonym">Donax arundinaceus</name>
    <dbReference type="NCBI Taxonomy" id="35708"/>
    <lineage>
        <taxon>Eukaryota</taxon>
        <taxon>Viridiplantae</taxon>
        <taxon>Streptophyta</taxon>
        <taxon>Embryophyta</taxon>
        <taxon>Tracheophyta</taxon>
        <taxon>Spermatophyta</taxon>
        <taxon>Magnoliopsida</taxon>
        <taxon>Liliopsida</taxon>
        <taxon>Poales</taxon>
        <taxon>Poaceae</taxon>
        <taxon>PACMAD clade</taxon>
        <taxon>Arundinoideae</taxon>
        <taxon>Arundineae</taxon>
        <taxon>Arundo</taxon>
    </lineage>
</organism>
<dbReference type="EMBL" id="GBRH01251466">
    <property type="protein sequence ID" value="JAD46429.1"/>
    <property type="molecule type" value="Transcribed_RNA"/>
</dbReference>
<reference evidence="1" key="2">
    <citation type="journal article" date="2015" name="Data Brief">
        <title>Shoot transcriptome of the giant reed, Arundo donax.</title>
        <authorList>
            <person name="Barrero R.A."/>
            <person name="Guerrero F.D."/>
            <person name="Moolhuijzen P."/>
            <person name="Goolsby J.A."/>
            <person name="Tidwell J."/>
            <person name="Bellgard S.E."/>
            <person name="Bellgard M.I."/>
        </authorList>
    </citation>
    <scope>NUCLEOTIDE SEQUENCE</scope>
    <source>
        <tissue evidence="1">Shoot tissue taken approximately 20 cm above the soil surface</tissue>
    </source>
</reference>
<reference evidence="1" key="1">
    <citation type="submission" date="2014-09" db="EMBL/GenBank/DDBJ databases">
        <authorList>
            <person name="Magalhaes I.L.F."/>
            <person name="Oliveira U."/>
            <person name="Santos F.R."/>
            <person name="Vidigal T.H.D.A."/>
            <person name="Brescovit A.D."/>
            <person name="Santos A.J."/>
        </authorList>
    </citation>
    <scope>NUCLEOTIDE SEQUENCE</scope>
    <source>
        <tissue evidence="1">Shoot tissue taken approximately 20 cm above the soil surface</tissue>
    </source>
</reference>
<protein>
    <submittedName>
        <fullName evidence="1">Uncharacterized protein</fullName>
    </submittedName>
</protein>
<accession>A0A0A9A441</accession>
<name>A0A0A9A441_ARUDO</name>
<proteinExistence type="predicted"/>
<sequence length="13" mass="1497">MHTVSYFLLATIT</sequence>